<evidence type="ECO:0000313" key="12">
    <source>
        <dbReference type="EMBL" id="KAL1559578.1"/>
    </source>
</evidence>
<keyword evidence="3" id="KW-0964">Secreted</keyword>
<dbReference type="Pfam" id="PF00450">
    <property type="entry name" value="Peptidase_S10"/>
    <property type="match status" value="1"/>
</dbReference>
<dbReference type="EMBL" id="JBEAFC010000004">
    <property type="protein sequence ID" value="KAL1559578.1"/>
    <property type="molecule type" value="Genomic_DNA"/>
</dbReference>
<evidence type="ECO:0000256" key="4">
    <source>
        <dbReference type="ARBA" id="ARBA00022645"/>
    </source>
</evidence>
<dbReference type="PANTHER" id="PTHR11802:SF132">
    <property type="entry name" value="SERINE CARBOXYPEPTIDASE-LIKE 36-RELATED"/>
    <property type="match status" value="1"/>
</dbReference>
<keyword evidence="6 11" id="KW-0732">Signal</keyword>
<organism evidence="12 13">
    <name type="scientific">Salvia divinorum</name>
    <name type="common">Maria pastora</name>
    <name type="synonym">Diviner's sage</name>
    <dbReference type="NCBI Taxonomy" id="28513"/>
    <lineage>
        <taxon>Eukaryota</taxon>
        <taxon>Viridiplantae</taxon>
        <taxon>Streptophyta</taxon>
        <taxon>Embryophyta</taxon>
        <taxon>Tracheophyta</taxon>
        <taxon>Spermatophyta</taxon>
        <taxon>Magnoliopsida</taxon>
        <taxon>eudicotyledons</taxon>
        <taxon>Gunneridae</taxon>
        <taxon>Pentapetalae</taxon>
        <taxon>asterids</taxon>
        <taxon>lamiids</taxon>
        <taxon>Lamiales</taxon>
        <taxon>Lamiaceae</taxon>
        <taxon>Nepetoideae</taxon>
        <taxon>Mentheae</taxon>
        <taxon>Salviinae</taxon>
        <taxon>Salvia</taxon>
        <taxon>Salvia subgen. Calosphace</taxon>
    </lineage>
</organism>
<dbReference type="InterPro" id="IPR033124">
    <property type="entry name" value="Ser_caboxypep_his_AS"/>
</dbReference>
<evidence type="ECO:0000256" key="3">
    <source>
        <dbReference type="ARBA" id="ARBA00022525"/>
    </source>
</evidence>
<feature type="chain" id="PRO_5044529313" description="Carboxypeptidase" evidence="11">
    <location>
        <begin position="24"/>
        <end position="494"/>
    </location>
</feature>
<accession>A0ABD1HVJ5</accession>
<name>A0ABD1HVJ5_SALDI</name>
<keyword evidence="13" id="KW-1185">Reference proteome</keyword>
<dbReference type="SUPFAM" id="SSF53474">
    <property type="entry name" value="alpha/beta-Hydrolases"/>
    <property type="match status" value="1"/>
</dbReference>
<dbReference type="Gene3D" id="3.40.50.11320">
    <property type="match status" value="1"/>
</dbReference>
<dbReference type="PROSITE" id="PS00131">
    <property type="entry name" value="CARBOXYPEPT_SER_SER"/>
    <property type="match status" value="1"/>
</dbReference>
<dbReference type="FunFam" id="3.40.50.1820:FF:000030">
    <property type="entry name" value="Carboxypeptidase"/>
    <property type="match status" value="1"/>
</dbReference>
<evidence type="ECO:0000256" key="7">
    <source>
        <dbReference type="ARBA" id="ARBA00022801"/>
    </source>
</evidence>
<dbReference type="FunFam" id="3.40.50.11320:FF:000001">
    <property type="entry name" value="Carboxypeptidase"/>
    <property type="match status" value="1"/>
</dbReference>
<dbReference type="InterPro" id="IPR018202">
    <property type="entry name" value="Ser_caboxypep_ser_AS"/>
</dbReference>
<comment type="function">
    <text evidence="10">Probable carboxypeptidase.</text>
</comment>
<dbReference type="InterPro" id="IPR029058">
    <property type="entry name" value="AB_hydrolase_fold"/>
</dbReference>
<dbReference type="AlphaFoldDB" id="A0ABD1HVJ5"/>
<evidence type="ECO:0000256" key="6">
    <source>
        <dbReference type="ARBA" id="ARBA00022729"/>
    </source>
</evidence>
<reference evidence="12 13" key="1">
    <citation type="submission" date="2024-06" db="EMBL/GenBank/DDBJ databases">
        <title>A chromosome level genome sequence of Diviner's sage (Salvia divinorum).</title>
        <authorList>
            <person name="Ford S.A."/>
            <person name="Ro D.-K."/>
            <person name="Ness R.W."/>
            <person name="Phillips M.A."/>
        </authorList>
    </citation>
    <scope>NUCLEOTIDE SEQUENCE [LARGE SCALE GENOMIC DNA]</scope>
    <source>
        <strain evidence="12">SAF-2024a</strain>
        <tissue evidence="12">Leaf</tissue>
    </source>
</reference>
<evidence type="ECO:0000256" key="8">
    <source>
        <dbReference type="ARBA" id="ARBA00023157"/>
    </source>
</evidence>
<keyword evidence="7 11" id="KW-0378">Hydrolase</keyword>
<proteinExistence type="inferred from homology"/>
<evidence type="ECO:0000313" key="13">
    <source>
        <dbReference type="Proteomes" id="UP001567538"/>
    </source>
</evidence>
<dbReference type="Proteomes" id="UP001567538">
    <property type="component" value="Unassembled WGS sequence"/>
</dbReference>
<gene>
    <name evidence="12" type="primary">SCPL40</name>
    <name evidence="12" type="ORF">AAHA92_09906</name>
</gene>
<comment type="similarity">
    <text evidence="2 11">Belongs to the peptidase S10 family.</text>
</comment>
<evidence type="ECO:0000256" key="11">
    <source>
        <dbReference type="RuleBase" id="RU361156"/>
    </source>
</evidence>
<comment type="subcellular location">
    <subcellularLocation>
        <location evidence="1">Secreted</location>
    </subcellularLocation>
</comment>
<keyword evidence="8" id="KW-1015">Disulfide bond</keyword>
<protein>
    <recommendedName>
        <fullName evidence="11">Carboxypeptidase</fullName>
        <ecNumber evidence="11">3.4.16.-</ecNumber>
    </recommendedName>
</protein>
<dbReference type="GO" id="GO:0004185">
    <property type="term" value="F:serine-type carboxypeptidase activity"/>
    <property type="evidence" value="ECO:0007669"/>
    <property type="project" value="UniProtKB-UniRule"/>
</dbReference>
<evidence type="ECO:0000256" key="2">
    <source>
        <dbReference type="ARBA" id="ARBA00009431"/>
    </source>
</evidence>
<dbReference type="PANTHER" id="PTHR11802">
    <property type="entry name" value="SERINE PROTEASE FAMILY S10 SERINE CARBOXYPEPTIDASE"/>
    <property type="match status" value="1"/>
</dbReference>
<dbReference type="GO" id="GO:0006508">
    <property type="term" value="P:proteolysis"/>
    <property type="evidence" value="ECO:0007669"/>
    <property type="project" value="UniProtKB-KW"/>
</dbReference>
<feature type="signal peptide" evidence="11">
    <location>
        <begin position="1"/>
        <end position="23"/>
    </location>
</feature>
<dbReference type="Gene3D" id="6.10.250.940">
    <property type="match status" value="1"/>
</dbReference>
<keyword evidence="5 11" id="KW-0645">Protease</keyword>
<keyword evidence="4 11" id="KW-0121">Carboxypeptidase</keyword>
<dbReference type="EC" id="3.4.16.-" evidence="11"/>
<dbReference type="PRINTS" id="PR00724">
    <property type="entry name" value="CRBOXYPTASEC"/>
</dbReference>
<evidence type="ECO:0000256" key="5">
    <source>
        <dbReference type="ARBA" id="ARBA00022670"/>
    </source>
</evidence>
<comment type="caution">
    <text evidence="12">The sequence shown here is derived from an EMBL/GenBank/DDBJ whole genome shotgun (WGS) entry which is preliminary data.</text>
</comment>
<sequence>MFIHRAFLFLVAISLLEWPQIEATKQIEALSRIYIEKLHRNNIDRRHFNASHHSHKVRILSQKGMRESDRIEKLPGQPPVRFTQYGGYVTVNQTAGRAFYYYFAEAQRAHHKKMPLLLWLNGGPGCSSLAYGAMQELGPFRVHSDGKTLYKNPFSWNHAANLLFLESPAGVGFSYSNTTEDFRSGGDAKTAIDNYAFLVNWLERFPEYKGRDFYISGESYAGHYVPQLAHTILYHNKKAGKTIINLKGIIIGNAVINDETDTIGMYEYFGSHALVSDETTKQIVTYCNFSPNATTQPDKCNQAAEEADRNVNVIDIYNIYAPLCSNPNLTQTPRSASVSHMDPCSDYYVYAYLNRPDVQKALHANVTKMSYDWEPCSDVIKKWTDSASTVLPLLQEFMANGLRVWVFSGDTDARVPVTSTKNSINKLKLPIRTLWHPWFLGGEVGGYTQVYKGNLTFATVRGAGHQVPSFQPARALSLIMHFLDGTDLPNSTRI</sequence>
<evidence type="ECO:0000256" key="9">
    <source>
        <dbReference type="ARBA" id="ARBA00023180"/>
    </source>
</evidence>
<keyword evidence="9" id="KW-0325">Glycoprotein</keyword>
<evidence type="ECO:0000256" key="10">
    <source>
        <dbReference type="ARBA" id="ARBA00037399"/>
    </source>
</evidence>
<dbReference type="InterPro" id="IPR001563">
    <property type="entry name" value="Peptidase_S10"/>
</dbReference>
<evidence type="ECO:0000256" key="1">
    <source>
        <dbReference type="ARBA" id="ARBA00004613"/>
    </source>
</evidence>
<dbReference type="Gene3D" id="3.40.50.1820">
    <property type="entry name" value="alpha/beta hydrolase"/>
    <property type="match status" value="1"/>
</dbReference>
<dbReference type="GO" id="GO:0005576">
    <property type="term" value="C:extracellular region"/>
    <property type="evidence" value="ECO:0007669"/>
    <property type="project" value="UniProtKB-SubCell"/>
</dbReference>
<dbReference type="PROSITE" id="PS00560">
    <property type="entry name" value="CARBOXYPEPT_SER_HIS"/>
    <property type="match status" value="1"/>
</dbReference>